<dbReference type="EMBL" id="JANPWB010000016">
    <property type="protein sequence ID" value="KAJ1083682.1"/>
    <property type="molecule type" value="Genomic_DNA"/>
</dbReference>
<gene>
    <name evidence="2" type="ORF">NDU88_003837</name>
</gene>
<evidence type="ECO:0000313" key="2">
    <source>
        <dbReference type="EMBL" id="KAJ1083682.1"/>
    </source>
</evidence>
<comment type="caution">
    <text evidence="2">The sequence shown here is derived from an EMBL/GenBank/DDBJ whole genome shotgun (WGS) entry which is preliminary data.</text>
</comment>
<feature type="compositionally biased region" description="Basic and acidic residues" evidence="1">
    <location>
        <begin position="47"/>
        <end position="66"/>
    </location>
</feature>
<sequence>MYGRCPRRSAGGGAKLTLLCCERAGAWAERKAASPPLILEECIGGPRDPRVEEGGEGEFESRDHSLHPVGGVLPWHLQNPEYRQSMTEATAEYLIYNLGSVASAVMLWEALKPVLCGVDISFCTA</sequence>
<dbReference type="Proteomes" id="UP001066276">
    <property type="component" value="Chromosome 12"/>
</dbReference>
<name>A0AAV7KWQ7_PLEWA</name>
<proteinExistence type="predicted"/>
<evidence type="ECO:0000313" key="3">
    <source>
        <dbReference type="Proteomes" id="UP001066276"/>
    </source>
</evidence>
<organism evidence="2 3">
    <name type="scientific">Pleurodeles waltl</name>
    <name type="common">Iberian ribbed newt</name>
    <dbReference type="NCBI Taxonomy" id="8319"/>
    <lineage>
        <taxon>Eukaryota</taxon>
        <taxon>Metazoa</taxon>
        <taxon>Chordata</taxon>
        <taxon>Craniata</taxon>
        <taxon>Vertebrata</taxon>
        <taxon>Euteleostomi</taxon>
        <taxon>Amphibia</taxon>
        <taxon>Batrachia</taxon>
        <taxon>Caudata</taxon>
        <taxon>Salamandroidea</taxon>
        <taxon>Salamandridae</taxon>
        <taxon>Pleurodelinae</taxon>
        <taxon>Pleurodeles</taxon>
    </lineage>
</organism>
<dbReference type="AlphaFoldDB" id="A0AAV7KWQ7"/>
<protein>
    <submittedName>
        <fullName evidence="2">Uncharacterized protein</fullName>
    </submittedName>
</protein>
<accession>A0AAV7KWQ7</accession>
<feature type="region of interest" description="Disordered" evidence="1">
    <location>
        <begin position="45"/>
        <end position="66"/>
    </location>
</feature>
<evidence type="ECO:0000256" key="1">
    <source>
        <dbReference type="SAM" id="MobiDB-lite"/>
    </source>
</evidence>
<reference evidence="2" key="1">
    <citation type="journal article" date="2022" name="bioRxiv">
        <title>Sequencing and chromosome-scale assembly of the giantPleurodeles waltlgenome.</title>
        <authorList>
            <person name="Brown T."/>
            <person name="Elewa A."/>
            <person name="Iarovenko S."/>
            <person name="Subramanian E."/>
            <person name="Araus A.J."/>
            <person name="Petzold A."/>
            <person name="Susuki M."/>
            <person name="Suzuki K.-i.T."/>
            <person name="Hayashi T."/>
            <person name="Toyoda A."/>
            <person name="Oliveira C."/>
            <person name="Osipova E."/>
            <person name="Leigh N.D."/>
            <person name="Simon A."/>
            <person name="Yun M.H."/>
        </authorList>
    </citation>
    <scope>NUCLEOTIDE SEQUENCE</scope>
    <source>
        <strain evidence="2">20211129_DDA</strain>
        <tissue evidence="2">Liver</tissue>
    </source>
</reference>
<keyword evidence="3" id="KW-1185">Reference proteome</keyword>